<dbReference type="PRINTS" id="PR00723">
    <property type="entry name" value="SUBTILISIN"/>
</dbReference>
<feature type="compositionally biased region" description="Polar residues" evidence="7">
    <location>
        <begin position="1"/>
        <end position="17"/>
    </location>
</feature>
<feature type="active site" description="Charge relay system" evidence="5">
    <location>
        <position position="285"/>
    </location>
</feature>
<evidence type="ECO:0000259" key="8">
    <source>
        <dbReference type="Pfam" id="PF00082"/>
    </source>
</evidence>
<feature type="region of interest" description="Disordered" evidence="7">
    <location>
        <begin position="1"/>
        <end position="24"/>
    </location>
</feature>
<dbReference type="InterPro" id="IPR022398">
    <property type="entry name" value="Peptidase_S8_His-AS"/>
</dbReference>
<dbReference type="PROSITE" id="PS51892">
    <property type="entry name" value="SUBTILASE"/>
    <property type="match status" value="1"/>
</dbReference>
<organism evidence="9 10">
    <name type="scientific">Kribbella sancticallisti</name>
    <dbReference type="NCBI Taxonomy" id="460087"/>
    <lineage>
        <taxon>Bacteria</taxon>
        <taxon>Bacillati</taxon>
        <taxon>Actinomycetota</taxon>
        <taxon>Actinomycetes</taxon>
        <taxon>Propionibacteriales</taxon>
        <taxon>Kribbellaceae</taxon>
        <taxon>Kribbella</taxon>
    </lineage>
</organism>
<name>A0ABP4PIN3_9ACTN</name>
<reference evidence="10" key="1">
    <citation type="journal article" date="2019" name="Int. J. Syst. Evol. Microbiol.">
        <title>The Global Catalogue of Microorganisms (GCM) 10K type strain sequencing project: providing services to taxonomists for standard genome sequencing and annotation.</title>
        <authorList>
            <consortium name="The Broad Institute Genomics Platform"/>
            <consortium name="The Broad Institute Genome Sequencing Center for Infectious Disease"/>
            <person name="Wu L."/>
            <person name="Ma J."/>
        </authorList>
    </citation>
    <scope>NUCLEOTIDE SEQUENCE [LARGE SCALE GENOMIC DNA]</scope>
    <source>
        <strain evidence="10">JCM 14969</strain>
    </source>
</reference>
<evidence type="ECO:0000256" key="5">
    <source>
        <dbReference type="PROSITE-ProRule" id="PRU01240"/>
    </source>
</evidence>
<evidence type="ECO:0000256" key="1">
    <source>
        <dbReference type="ARBA" id="ARBA00011073"/>
    </source>
</evidence>
<evidence type="ECO:0000256" key="7">
    <source>
        <dbReference type="SAM" id="MobiDB-lite"/>
    </source>
</evidence>
<gene>
    <name evidence="9" type="ORF">GCM10009789_34020</name>
</gene>
<dbReference type="SUPFAM" id="SSF52743">
    <property type="entry name" value="Subtilisin-like"/>
    <property type="match status" value="1"/>
</dbReference>
<proteinExistence type="inferred from homology"/>
<accession>A0ABP4PIN3</accession>
<feature type="active site" description="Charge relay system" evidence="5">
    <location>
        <position position="317"/>
    </location>
</feature>
<keyword evidence="3 5" id="KW-0378">Hydrolase</keyword>
<dbReference type="InterPro" id="IPR023827">
    <property type="entry name" value="Peptidase_S8_Asp-AS"/>
</dbReference>
<keyword evidence="4 5" id="KW-0720">Serine protease</keyword>
<keyword evidence="10" id="KW-1185">Reference proteome</keyword>
<dbReference type="Pfam" id="PF00082">
    <property type="entry name" value="Peptidase_S8"/>
    <property type="match status" value="1"/>
</dbReference>
<dbReference type="InterPro" id="IPR000209">
    <property type="entry name" value="Peptidase_S8/S53_dom"/>
</dbReference>
<dbReference type="Gene3D" id="3.40.50.200">
    <property type="entry name" value="Peptidase S8/S53 domain"/>
    <property type="match status" value="1"/>
</dbReference>
<dbReference type="PANTHER" id="PTHR43806:SF65">
    <property type="entry name" value="SERINE PROTEASE APRX"/>
    <property type="match status" value="1"/>
</dbReference>
<dbReference type="PROSITE" id="PS00136">
    <property type="entry name" value="SUBTILASE_ASP"/>
    <property type="match status" value="1"/>
</dbReference>
<feature type="active site" description="Charge relay system" evidence="5">
    <location>
        <position position="494"/>
    </location>
</feature>
<dbReference type="InterPro" id="IPR050131">
    <property type="entry name" value="Peptidase_S8_subtilisin-like"/>
</dbReference>
<dbReference type="EMBL" id="BAAAOS010000020">
    <property type="protein sequence ID" value="GAA1577732.1"/>
    <property type="molecule type" value="Genomic_DNA"/>
</dbReference>
<comment type="similarity">
    <text evidence="1 5 6">Belongs to the peptidase S8 family.</text>
</comment>
<evidence type="ECO:0000256" key="2">
    <source>
        <dbReference type="ARBA" id="ARBA00022670"/>
    </source>
</evidence>
<dbReference type="PROSITE" id="PS00138">
    <property type="entry name" value="SUBTILASE_SER"/>
    <property type="match status" value="1"/>
</dbReference>
<evidence type="ECO:0000256" key="3">
    <source>
        <dbReference type="ARBA" id="ARBA00022801"/>
    </source>
</evidence>
<dbReference type="RefSeq" id="WP_344214866.1">
    <property type="nucleotide sequence ID" value="NZ_BAAAOS010000020.1"/>
</dbReference>
<protein>
    <submittedName>
        <fullName evidence="9">S8 family serine peptidase</fullName>
    </submittedName>
</protein>
<evidence type="ECO:0000313" key="10">
    <source>
        <dbReference type="Proteomes" id="UP001500393"/>
    </source>
</evidence>
<dbReference type="Gene3D" id="3.50.30.30">
    <property type="match status" value="1"/>
</dbReference>
<evidence type="ECO:0000256" key="6">
    <source>
        <dbReference type="RuleBase" id="RU003355"/>
    </source>
</evidence>
<keyword evidence="2 5" id="KW-0645">Protease</keyword>
<sequence>MSDHSSPPRQSPGSNANPPERVRARLRRRGSLLAASSMVLAVLVAPSSPAVGKSDPAPPAPAEGPVTAPIALNGLGAGSPTITLVTGDTVQLKEAGGGRYSVTPQATVRPDGSRAHLSTMATPNGVYVTPSDAAPAILAGRLDRELFNVTYLAENGYTDDKSKQLPVIVQYPRQRSAAAVASAAEKIPASTPEHTLESINASAVKVTKAEAGAFWSAVRAVPEASAAGGVAGLDTVPGTLRGGLAKVWLDRKAKAVLDVSVPMIGAPAAWAGGHDGAGVKVAVLDTGIDAGHPDLAGKVVAGKSFIPGEDIRDGHGHGTHVASTIAGSGAAAGGQYKGVAPGAQLIVGKVLDNSGTGADSGIIEAMEWAAAGGAKVISMSLGGGPTDGTDPMSQAVNTLSASTGALFVIAAGNLGDSGTETVATPGTADAALTVAAVDKADNWATFSSQGPRMDDGALKPDIAAPGVSIAAARAMGTGMGSPVGDSYTAASGTSMATPHVAGAVAILAQQHPDWNGPQLKAALMSTAKDDVLSAYKQGAGRVDLGRAHAQQVFASTGSLDFTTVNDHSEGLNRELTYINHSPQPVTLTLTAALSGSDGSAVAAALKLADTTLTVPAAGSATTTVTLDPAALDSIDNYYGAVSAVADQVQLRTPVGAVRAVPTATLTVRTIGRDGKPGSPFAQDSIDVAGKKGLIGGTRLTAEGTTVTRVPHGTISVAQLYSWIDEDDRATAALLLDPEVTVTGDTEIVLDARTASVIRFDTPKPADPLNTVSTMAYQRTTADGDAYMGAVFWNLPIGAWGKLAATPTKQVTKGKLRFHSRFALGQAEVAMSVRKPHGQTLHPAAPQHGMGVTVGHGQEAYFPDFRPFTGRSDLQLLDVGEGRPEDLAGRDLRGKLVLLQVAKSDGLFGPACGVQIERIALLRDAGVAGVVHFPLPGTGCPIPLGLTQKPFTGPAKPVGVPNVSLPAREALALREQLADGPVTITLTGTPESPYTYTLAPYEEGRIPQSLHYKFTGRDLAEIEMDIHAVAPAQYSDWRNSWKMDDAMPLASSVSDWGLPILKAQRRQDWVGPLDRDLLHSHGMMVMPVPTAEPTPQDVLQPQWLLEVFDTPTRTRQSWLTAPFTPGAATGPDKVMRLAKGDPALGAVFRCMICVRGNVLWAEFEPASGGPAGRQYNADFWKADTFYEQTYDVRLYRNGQEIPRSPVQDTTVLPHFTLPKDPGKYRLTAKNARNDTEWTFTTPVGTERLAGSSCSLEFLYGTAERCQPAPVVFVSYDLGDTLAADNSVRAGRPHTFTVNPYHSPSGRKMPAIAGLKLWASTDDGATYQPVAVKPNKDGSYTAKTRYPDLRATKGAVTLKVEAWDEEGNTINQASIRAFNLRK</sequence>
<dbReference type="PROSITE" id="PS00137">
    <property type="entry name" value="SUBTILASE_HIS"/>
    <property type="match status" value="1"/>
</dbReference>
<evidence type="ECO:0000313" key="9">
    <source>
        <dbReference type="EMBL" id="GAA1577732.1"/>
    </source>
</evidence>
<comment type="caution">
    <text evidence="9">The sequence shown here is derived from an EMBL/GenBank/DDBJ whole genome shotgun (WGS) entry which is preliminary data.</text>
</comment>
<evidence type="ECO:0000256" key="4">
    <source>
        <dbReference type="ARBA" id="ARBA00022825"/>
    </source>
</evidence>
<dbReference type="PANTHER" id="PTHR43806">
    <property type="entry name" value="PEPTIDASE S8"/>
    <property type="match status" value="1"/>
</dbReference>
<dbReference type="InterPro" id="IPR015500">
    <property type="entry name" value="Peptidase_S8_subtilisin-rel"/>
</dbReference>
<dbReference type="InterPro" id="IPR023828">
    <property type="entry name" value="Peptidase_S8_Ser-AS"/>
</dbReference>
<dbReference type="Proteomes" id="UP001500393">
    <property type="component" value="Unassembled WGS sequence"/>
</dbReference>
<dbReference type="InterPro" id="IPR036852">
    <property type="entry name" value="Peptidase_S8/S53_dom_sf"/>
</dbReference>
<feature type="domain" description="Peptidase S8/S53" evidence="8">
    <location>
        <begin position="276"/>
        <end position="540"/>
    </location>
</feature>